<proteinExistence type="predicted"/>
<gene>
    <name evidence="1" type="ORF">MCHLO_02226</name>
</gene>
<accession>A0ABQ0L0D3</accession>
<protein>
    <submittedName>
        <fullName evidence="1">Uncharacterized protein</fullName>
    </submittedName>
</protein>
<keyword evidence="2" id="KW-1185">Reference proteome</keyword>
<dbReference type="Gene3D" id="3.90.180.10">
    <property type="entry name" value="Medium-chain alcohol dehydrogenases, catalytic domain"/>
    <property type="match status" value="2"/>
</dbReference>
<dbReference type="InterPro" id="IPR045010">
    <property type="entry name" value="MDR_fam"/>
</dbReference>
<organism evidence="1 2">
    <name type="scientific">Mycena chlorophos</name>
    <name type="common">Agaric fungus</name>
    <name type="synonym">Agaricus chlorophos</name>
    <dbReference type="NCBI Taxonomy" id="658473"/>
    <lineage>
        <taxon>Eukaryota</taxon>
        <taxon>Fungi</taxon>
        <taxon>Dikarya</taxon>
        <taxon>Basidiomycota</taxon>
        <taxon>Agaricomycotina</taxon>
        <taxon>Agaricomycetes</taxon>
        <taxon>Agaricomycetidae</taxon>
        <taxon>Agaricales</taxon>
        <taxon>Marasmiineae</taxon>
        <taxon>Mycenaceae</taxon>
        <taxon>Mycena</taxon>
    </lineage>
</organism>
<dbReference type="Gene3D" id="3.40.50.720">
    <property type="entry name" value="NAD(P)-binding Rossmann-like Domain"/>
    <property type="match status" value="2"/>
</dbReference>
<dbReference type="Proteomes" id="UP000815677">
    <property type="component" value="Unassembled WGS sequence"/>
</dbReference>
<dbReference type="InterPro" id="IPR036291">
    <property type="entry name" value="NAD(P)-bd_dom_sf"/>
</dbReference>
<reference evidence="1" key="1">
    <citation type="submission" date="2014-09" db="EMBL/GenBank/DDBJ databases">
        <title>Genome sequence of the luminous mushroom Mycena chlorophos for searching fungal bioluminescence genes.</title>
        <authorList>
            <person name="Tanaka Y."/>
            <person name="Kasuga D."/>
            <person name="Oba Y."/>
            <person name="Hase S."/>
            <person name="Sato K."/>
            <person name="Oba Y."/>
            <person name="Sakakibara Y."/>
        </authorList>
    </citation>
    <scope>NUCLEOTIDE SEQUENCE</scope>
</reference>
<dbReference type="EMBL" id="DF839903">
    <property type="protein sequence ID" value="GAT44611.1"/>
    <property type="molecule type" value="Genomic_DNA"/>
</dbReference>
<dbReference type="PANTHER" id="PTHR43205">
    <property type="entry name" value="PROSTAGLANDIN REDUCTASE"/>
    <property type="match status" value="1"/>
</dbReference>
<evidence type="ECO:0000313" key="2">
    <source>
        <dbReference type="Proteomes" id="UP000815677"/>
    </source>
</evidence>
<name>A0ABQ0L0D3_MYCCL</name>
<dbReference type="SUPFAM" id="SSF51735">
    <property type="entry name" value="NAD(P)-binding Rossmann-fold domains"/>
    <property type="match status" value="1"/>
</dbReference>
<dbReference type="PANTHER" id="PTHR43205:SF7">
    <property type="entry name" value="PROSTAGLANDIN REDUCTASE 1"/>
    <property type="match status" value="1"/>
</dbReference>
<sequence length="313" mass="34126">MVVRTLNDSSVSCDRTMTHLSTLRLELPPTRDAQPGDLVSLTGIGICWIIYPVPGETTIYDTTAHIALDNVPLNGGFLAKTLILSIDPYLRGRMPGKQGKRSYIGATERTRSASHSPPGASLSVLIESSEYAVYPPSSVPWLSFVNKHPSLNLITYVGAAGMPGLCGMERTLACERRRDRLRHHRRWSRRLVRFFSSFSSAINIASIPADSSFSSPSKPAAKYDRYWDNVGGDVLDAVIEHAAVDGRIILCGSISRYNTGQTPIKADIPAKLATGEIKYIEDITRGLENAGEVILSVQKGRNMGKAVVIVADE</sequence>
<evidence type="ECO:0000313" key="1">
    <source>
        <dbReference type="EMBL" id="GAT44611.1"/>
    </source>
</evidence>